<gene>
    <name evidence="1" type="ORF">ACAOBT_LOCUS36785</name>
</gene>
<name>A0A9P0VT19_ACAOB</name>
<dbReference type="AlphaFoldDB" id="A0A9P0VT19"/>
<dbReference type="EMBL" id="CAKOFQ010009898">
    <property type="protein sequence ID" value="CAH2018721.1"/>
    <property type="molecule type" value="Genomic_DNA"/>
</dbReference>
<keyword evidence="2" id="KW-1185">Reference proteome</keyword>
<reference evidence="1" key="1">
    <citation type="submission" date="2022-03" db="EMBL/GenBank/DDBJ databases">
        <authorList>
            <person name="Sayadi A."/>
        </authorList>
    </citation>
    <scope>NUCLEOTIDE SEQUENCE</scope>
</reference>
<sequence length="220" mass="24861">CATEASISEEKEEAEWIAKENGSIVFSQPACLDENMNLITRVCLNGTWIPPHIPKCSKIIKNFCPVYESFCFFISTTEQIDEKQKTYMNGHSLVRIPKFIKDVVLFKRSQPFGPYEPLALDIHNANISNISYPMNMTEPGKDCAVIDVETTDVRQEYCNNNYSQCWYTRRMTLLICALMDVSAPASVPKGVDTPVESKTYGNYQVVFDSSKRPENGNVSS</sequence>
<evidence type="ECO:0000313" key="2">
    <source>
        <dbReference type="Proteomes" id="UP001152888"/>
    </source>
</evidence>
<evidence type="ECO:0000313" key="1">
    <source>
        <dbReference type="EMBL" id="CAH2018721.1"/>
    </source>
</evidence>
<feature type="non-terminal residue" evidence="1">
    <location>
        <position position="220"/>
    </location>
</feature>
<dbReference type="OrthoDB" id="10037534at2759"/>
<organism evidence="1 2">
    <name type="scientific">Acanthoscelides obtectus</name>
    <name type="common">Bean weevil</name>
    <name type="synonym">Bruchus obtectus</name>
    <dbReference type="NCBI Taxonomy" id="200917"/>
    <lineage>
        <taxon>Eukaryota</taxon>
        <taxon>Metazoa</taxon>
        <taxon>Ecdysozoa</taxon>
        <taxon>Arthropoda</taxon>
        <taxon>Hexapoda</taxon>
        <taxon>Insecta</taxon>
        <taxon>Pterygota</taxon>
        <taxon>Neoptera</taxon>
        <taxon>Endopterygota</taxon>
        <taxon>Coleoptera</taxon>
        <taxon>Polyphaga</taxon>
        <taxon>Cucujiformia</taxon>
        <taxon>Chrysomeloidea</taxon>
        <taxon>Chrysomelidae</taxon>
        <taxon>Bruchinae</taxon>
        <taxon>Bruchini</taxon>
        <taxon>Acanthoscelides</taxon>
    </lineage>
</organism>
<protein>
    <submittedName>
        <fullName evidence="1">Uncharacterized protein</fullName>
    </submittedName>
</protein>
<accession>A0A9P0VT19</accession>
<comment type="caution">
    <text evidence="1">The sequence shown here is derived from an EMBL/GenBank/DDBJ whole genome shotgun (WGS) entry which is preliminary data.</text>
</comment>
<dbReference type="Proteomes" id="UP001152888">
    <property type="component" value="Unassembled WGS sequence"/>
</dbReference>
<proteinExistence type="predicted"/>